<reference evidence="1" key="1">
    <citation type="submission" date="2014-09" db="EMBL/GenBank/DDBJ databases">
        <authorList>
            <person name="Magalhaes I.L.F."/>
            <person name="Oliveira U."/>
            <person name="Santos F.R."/>
            <person name="Vidigal T.H.D.A."/>
            <person name="Brescovit A.D."/>
            <person name="Santos A.J."/>
        </authorList>
    </citation>
    <scope>NUCLEOTIDE SEQUENCE</scope>
    <source>
        <tissue evidence="1">Shoot tissue taken approximately 20 cm above the soil surface</tissue>
    </source>
</reference>
<evidence type="ECO:0000313" key="1">
    <source>
        <dbReference type="EMBL" id="JAE13964.1"/>
    </source>
</evidence>
<dbReference type="AlphaFoldDB" id="A0A0A9FRT1"/>
<proteinExistence type="predicted"/>
<reference evidence="1" key="2">
    <citation type="journal article" date="2015" name="Data Brief">
        <title>Shoot transcriptome of the giant reed, Arundo donax.</title>
        <authorList>
            <person name="Barrero R.A."/>
            <person name="Guerrero F.D."/>
            <person name="Moolhuijzen P."/>
            <person name="Goolsby J.A."/>
            <person name="Tidwell J."/>
            <person name="Bellgard S.E."/>
            <person name="Bellgard M.I."/>
        </authorList>
    </citation>
    <scope>NUCLEOTIDE SEQUENCE</scope>
    <source>
        <tissue evidence="1">Shoot tissue taken approximately 20 cm above the soil surface</tissue>
    </source>
</reference>
<sequence length="92" mass="10377">MLSRMFHDTVVLSALPHHYICACDMTCKLVCTNFLYIQFSFNLAGQVIRTAHSVMYSVYLWNNSLCAIVKSPNPVFTIVSNTSGPHVSVRHQ</sequence>
<organism evidence="1">
    <name type="scientific">Arundo donax</name>
    <name type="common">Giant reed</name>
    <name type="synonym">Donax arundinaceus</name>
    <dbReference type="NCBI Taxonomy" id="35708"/>
    <lineage>
        <taxon>Eukaryota</taxon>
        <taxon>Viridiplantae</taxon>
        <taxon>Streptophyta</taxon>
        <taxon>Embryophyta</taxon>
        <taxon>Tracheophyta</taxon>
        <taxon>Spermatophyta</taxon>
        <taxon>Magnoliopsida</taxon>
        <taxon>Liliopsida</taxon>
        <taxon>Poales</taxon>
        <taxon>Poaceae</taxon>
        <taxon>PACMAD clade</taxon>
        <taxon>Arundinoideae</taxon>
        <taxon>Arundineae</taxon>
        <taxon>Arundo</taxon>
    </lineage>
</organism>
<name>A0A0A9FRT1_ARUDO</name>
<protein>
    <submittedName>
        <fullName evidence="1">Uncharacterized protein</fullName>
    </submittedName>
</protein>
<accession>A0A0A9FRT1</accession>
<dbReference type="EMBL" id="GBRH01183932">
    <property type="protein sequence ID" value="JAE13964.1"/>
    <property type="molecule type" value="Transcribed_RNA"/>
</dbReference>